<dbReference type="KEGG" id="bsol:FSW04_14085"/>
<dbReference type="Gene3D" id="3.30.450.40">
    <property type="match status" value="1"/>
</dbReference>
<evidence type="ECO:0000256" key="1">
    <source>
        <dbReference type="SAM" id="MobiDB-lite"/>
    </source>
</evidence>
<dbReference type="InterPro" id="IPR029016">
    <property type="entry name" value="GAF-like_dom_sf"/>
</dbReference>
<dbReference type="PANTHER" id="PTHR45228">
    <property type="entry name" value="CYCLIC DI-GMP PHOSPHODIESTERASE TM_0186-RELATED"/>
    <property type="match status" value="1"/>
</dbReference>
<dbReference type="EMBL" id="CP042430">
    <property type="protein sequence ID" value="QEC48589.1"/>
    <property type="molecule type" value="Genomic_DNA"/>
</dbReference>
<dbReference type="InterPro" id="IPR003018">
    <property type="entry name" value="GAF"/>
</dbReference>
<feature type="domain" description="HD" evidence="2">
    <location>
        <begin position="223"/>
        <end position="345"/>
    </location>
</feature>
<dbReference type="InterPro" id="IPR003607">
    <property type="entry name" value="HD/PDEase_dom"/>
</dbReference>
<dbReference type="SMART" id="SM00065">
    <property type="entry name" value="GAF"/>
    <property type="match status" value="1"/>
</dbReference>
<dbReference type="SMART" id="SM00471">
    <property type="entry name" value="HDc"/>
    <property type="match status" value="1"/>
</dbReference>
<dbReference type="InterPro" id="IPR037522">
    <property type="entry name" value="HD_GYP_dom"/>
</dbReference>
<protein>
    <submittedName>
        <fullName evidence="4">HD domain-containing protein</fullName>
    </submittedName>
</protein>
<evidence type="ECO:0000259" key="3">
    <source>
        <dbReference type="PROSITE" id="PS51832"/>
    </source>
</evidence>
<dbReference type="SUPFAM" id="SSF55781">
    <property type="entry name" value="GAF domain-like"/>
    <property type="match status" value="1"/>
</dbReference>
<dbReference type="Pfam" id="PF13487">
    <property type="entry name" value="HD_5"/>
    <property type="match status" value="1"/>
</dbReference>
<dbReference type="Proteomes" id="UP000321805">
    <property type="component" value="Chromosome"/>
</dbReference>
<keyword evidence="5" id="KW-1185">Reference proteome</keyword>
<reference evidence="4 5" key="1">
    <citation type="journal article" date="2018" name="J. Microbiol.">
        <title>Baekduia soli gen. nov., sp. nov., a novel bacterium isolated from the soil of Baekdu Mountain and proposal of a novel family name, Baekduiaceae fam. nov.</title>
        <authorList>
            <person name="An D.S."/>
            <person name="Siddiqi M.Z."/>
            <person name="Kim K.H."/>
            <person name="Yu H.S."/>
            <person name="Im W.T."/>
        </authorList>
    </citation>
    <scope>NUCLEOTIDE SEQUENCE [LARGE SCALE GENOMIC DNA]</scope>
    <source>
        <strain evidence="4 5">BR7-21</strain>
    </source>
</reference>
<dbReference type="InterPro" id="IPR006674">
    <property type="entry name" value="HD_domain"/>
</dbReference>
<accession>A0A5B8U634</accession>
<dbReference type="RefSeq" id="WP_146920297.1">
    <property type="nucleotide sequence ID" value="NZ_CP042430.1"/>
</dbReference>
<dbReference type="InterPro" id="IPR052020">
    <property type="entry name" value="Cyclic_di-GMP/3'3'-cGAMP_PDE"/>
</dbReference>
<feature type="region of interest" description="Disordered" evidence="1">
    <location>
        <begin position="16"/>
        <end position="48"/>
    </location>
</feature>
<dbReference type="SUPFAM" id="SSF109604">
    <property type="entry name" value="HD-domain/PDEase-like"/>
    <property type="match status" value="1"/>
</dbReference>
<dbReference type="CDD" id="cd00077">
    <property type="entry name" value="HDc"/>
    <property type="match status" value="1"/>
</dbReference>
<evidence type="ECO:0000259" key="2">
    <source>
        <dbReference type="PROSITE" id="PS51831"/>
    </source>
</evidence>
<evidence type="ECO:0000313" key="4">
    <source>
        <dbReference type="EMBL" id="QEC48589.1"/>
    </source>
</evidence>
<dbReference type="PROSITE" id="PS51832">
    <property type="entry name" value="HD_GYP"/>
    <property type="match status" value="1"/>
</dbReference>
<dbReference type="PROSITE" id="PS51831">
    <property type="entry name" value="HD"/>
    <property type="match status" value="1"/>
</dbReference>
<dbReference type="Pfam" id="PF01590">
    <property type="entry name" value="GAF"/>
    <property type="match status" value="1"/>
</dbReference>
<sequence>MLSAIVSTMRSKSMLAPIGEHRSAGDTEAQQDQRRDRHARLPSRTVSDGSSLTPYALGIVERGLSLARAELGMPMSFLGEFADGREVYRAVDGDSMDIRAGGSCALAGSYCELMVAGRIGEVVPDTRADPLLADLNYTNKVGAYVGVPVTLADGRVWGALCCVSPHPEPHLVERDSCVLRLLAALLADQLHAADLEAERQVRHAETITARALLAALDARDPYTGGHSEAVVRLAGRVAFELGLDESQIRDVEQVALLHDIGKLGIPDAVLHKQGPLNDHEWALMKTHPTVGANIVRAIPSLAHLAPIIEAEHERWDGAGYPAGLTAHQIPVGARIILACDAYDAMTTDRPYRRAVEPGTARGELRAHSGSQFDPTVIAALDRVLGADA</sequence>
<dbReference type="Gene3D" id="1.10.3210.10">
    <property type="entry name" value="Hypothetical protein af1432"/>
    <property type="match status" value="1"/>
</dbReference>
<organism evidence="4 5">
    <name type="scientific">Baekduia soli</name>
    <dbReference type="NCBI Taxonomy" id="496014"/>
    <lineage>
        <taxon>Bacteria</taxon>
        <taxon>Bacillati</taxon>
        <taxon>Actinomycetota</taxon>
        <taxon>Thermoleophilia</taxon>
        <taxon>Solirubrobacterales</taxon>
        <taxon>Baekduiaceae</taxon>
        <taxon>Baekduia</taxon>
    </lineage>
</organism>
<gene>
    <name evidence="4" type="ORF">FSW04_14085</name>
</gene>
<evidence type="ECO:0000313" key="5">
    <source>
        <dbReference type="Proteomes" id="UP000321805"/>
    </source>
</evidence>
<feature type="domain" description="HD-GYP" evidence="3">
    <location>
        <begin position="201"/>
        <end position="388"/>
    </location>
</feature>
<dbReference type="OrthoDB" id="9802066at2"/>
<proteinExistence type="predicted"/>
<feature type="compositionally biased region" description="Basic and acidic residues" evidence="1">
    <location>
        <begin position="19"/>
        <end position="35"/>
    </location>
</feature>
<name>A0A5B8U634_9ACTN</name>
<dbReference type="AlphaFoldDB" id="A0A5B8U634"/>